<feature type="non-terminal residue" evidence="1">
    <location>
        <position position="1"/>
    </location>
</feature>
<organism evidence="1 2">
    <name type="scientific">Streptomyces galilaeus</name>
    <dbReference type="NCBI Taxonomy" id="33899"/>
    <lineage>
        <taxon>Bacteria</taxon>
        <taxon>Bacillati</taxon>
        <taxon>Actinomycetota</taxon>
        <taxon>Actinomycetes</taxon>
        <taxon>Kitasatosporales</taxon>
        <taxon>Streptomycetaceae</taxon>
        <taxon>Streptomyces</taxon>
    </lineage>
</organism>
<dbReference type="EMBL" id="JBJVNE010000096">
    <property type="protein sequence ID" value="MFM9653603.1"/>
    <property type="molecule type" value="Genomic_DNA"/>
</dbReference>
<dbReference type="InterPro" id="IPR006944">
    <property type="entry name" value="Phage/GTA_portal"/>
</dbReference>
<name>A0ABW9IYW3_STRGJ</name>
<dbReference type="Proteomes" id="UP001631993">
    <property type="component" value="Unassembled WGS sequence"/>
</dbReference>
<protein>
    <submittedName>
        <fullName evidence="1">Phage portal protein</fullName>
    </submittedName>
</protein>
<keyword evidence="2" id="KW-1185">Reference proteome</keyword>
<comment type="caution">
    <text evidence="1">The sequence shown here is derived from an EMBL/GenBank/DDBJ whole genome shotgun (WGS) entry which is preliminary data.</text>
</comment>
<gene>
    <name evidence="1" type="ORF">ACKI1S_46995</name>
</gene>
<evidence type="ECO:0000313" key="2">
    <source>
        <dbReference type="Proteomes" id="UP001631993"/>
    </source>
</evidence>
<proteinExistence type="predicted"/>
<feature type="non-terminal residue" evidence="1">
    <location>
        <position position="172"/>
    </location>
</feature>
<accession>A0ABW9IYW3</accession>
<reference evidence="1 2" key="1">
    <citation type="submission" date="2024-12" db="EMBL/GenBank/DDBJ databases">
        <title>Forecasting of Potato common scab and diversities of Pathogenic streptomyces spp. in china.</title>
        <authorList>
            <person name="Handique U."/>
            <person name="Wu J."/>
        </authorList>
    </citation>
    <scope>NUCLEOTIDE SEQUENCE [LARGE SCALE GENOMIC DNA]</scope>
    <source>
        <strain evidence="1 2">ZRIMU1585</strain>
    </source>
</reference>
<sequence length="172" mass="19377">IGDLERATFSNIEQQQLDYVSSALNIWLVRWEQAILTQLLLPEERATYFAEHLVDALLRGDTLSRYQAYAIGRNWGWLSANDVRDKENDNPVAGGDAYLVPLNMVPASSGAQDDEERAVARRYARLLRGRGIIARERIAQSWAPKIAEADQEIADLEAERVGALIEDHLEDT</sequence>
<evidence type="ECO:0000313" key="1">
    <source>
        <dbReference type="EMBL" id="MFM9653603.1"/>
    </source>
</evidence>
<dbReference type="Pfam" id="PF04860">
    <property type="entry name" value="Phage_portal"/>
    <property type="match status" value="1"/>
</dbReference>
<dbReference type="RefSeq" id="WP_409097837.1">
    <property type="nucleotide sequence ID" value="NZ_JBJVNE010000096.1"/>
</dbReference>